<accession>A0A165BS98</accession>
<sequence length="256" mass="27466">MATPPLSPPPSIAVLPPDLLNVPLTTMEYETAPLIMHDPESDVVLPPFTGAILPESLAAALLPAAVNTPASVDVPDSDSLMTVASDPSPAGPLDLVSVPPITLLETLTHHLFDCIQDVHRNWSASVEECEAVGQNLLAFMHALCKTPGGDEYLTPFLKVVQIFLDCICSPGWLKWGMELLSKSHCKALMQELASVNSEPEEAPQSPQCRAHHLVHHSPTPFKEAIVKEIVDGLPTSSESVPENNEMVDADEPPDDG</sequence>
<evidence type="ECO:0000313" key="2">
    <source>
        <dbReference type="EMBL" id="KZT01560.1"/>
    </source>
</evidence>
<evidence type="ECO:0000256" key="1">
    <source>
        <dbReference type="SAM" id="MobiDB-lite"/>
    </source>
</evidence>
<dbReference type="AlphaFoldDB" id="A0A165BS98"/>
<keyword evidence="3" id="KW-1185">Reference proteome</keyword>
<dbReference type="GeneID" id="63824366"/>
<feature type="region of interest" description="Disordered" evidence="1">
    <location>
        <begin position="232"/>
        <end position="256"/>
    </location>
</feature>
<gene>
    <name evidence="2" type="ORF">LAESUDRAFT_717442</name>
</gene>
<evidence type="ECO:0000313" key="3">
    <source>
        <dbReference type="Proteomes" id="UP000076871"/>
    </source>
</evidence>
<reference evidence="2 3" key="1">
    <citation type="journal article" date="2016" name="Mol. Biol. Evol.">
        <title>Comparative Genomics of Early-Diverging Mushroom-Forming Fungi Provides Insights into the Origins of Lignocellulose Decay Capabilities.</title>
        <authorList>
            <person name="Nagy L.G."/>
            <person name="Riley R."/>
            <person name="Tritt A."/>
            <person name="Adam C."/>
            <person name="Daum C."/>
            <person name="Floudas D."/>
            <person name="Sun H."/>
            <person name="Yadav J.S."/>
            <person name="Pangilinan J."/>
            <person name="Larsson K.H."/>
            <person name="Matsuura K."/>
            <person name="Barry K."/>
            <person name="Labutti K."/>
            <person name="Kuo R."/>
            <person name="Ohm R.A."/>
            <person name="Bhattacharya S.S."/>
            <person name="Shirouzu T."/>
            <person name="Yoshinaga Y."/>
            <person name="Martin F.M."/>
            <person name="Grigoriev I.V."/>
            <person name="Hibbett D.S."/>
        </authorList>
    </citation>
    <scope>NUCLEOTIDE SEQUENCE [LARGE SCALE GENOMIC DNA]</scope>
    <source>
        <strain evidence="2 3">93-53</strain>
    </source>
</reference>
<protein>
    <submittedName>
        <fullName evidence="2">Uncharacterized protein</fullName>
    </submittedName>
</protein>
<name>A0A165BS98_9APHY</name>
<dbReference type="RefSeq" id="XP_040759300.1">
    <property type="nucleotide sequence ID" value="XM_040907337.1"/>
</dbReference>
<organism evidence="2 3">
    <name type="scientific">Laetiporus sulphureus 93-53</name>
    <dbReference type="NCBI Taxonomy" id="1314785"/>
    <lineage>
        <taxon>Eukaryota</taxon>
        <taxon>Fungi</taxon>
        <taxon>Dikarya</taxon>
        <taxon>Basidiomycota</taxon>
        <taxon>Agaricomycotina</taxon>
        <taxon>Agaricomycetes</taxon>
        <taxon>Polyporales</taxon>
        <taxon>Laetiporus</taxon>
    </lineage>
</organism>
<dbReference type="Proteomes" id="UP000076871">
    <property type="component" value="Unassembled WGS sequence"/>
</dbReference>
<dbReference type="EMBL" id="KV427663">
    <property type="protein sequence ID" value="KZT01560.1"/>
    <property type="molecule type" value="Genomic_DNA"/>
</dbReference>
<dbReference type="InParanoid" id="A0A165BS98"/>
<feature type="compositionally biased region" description="Acidic residues" evidence="1">
    <location>
        <begin position="245"/>
        <end position="256"/>
    </location>
</feature>
<proteinExistence type="predicted"/>